<organism evidence="13 14">
    <name type="scientific">Fodinibius salinus</name>
    <dbReference type="NCBI Taxonomy" id="860790"/>
    <lineage>
        <taxon>Bacteria</taxon>
        <taxon>Pseudomonadati</taxon>
        <taxon>Balneolota</taxon>
        <taxon>Balneolia</taxon>
        <taxon>Balneolales</taxon>
        <taxon>Balneolaceae</taxon>
        <taxon>Fodinibius</taxon>
    </lineage>
</organism>
<sequence>MDRFLFDLNPNPVLIYQADSYQILTANDAFSQKYGYTKDEVAELTIFDIHPQDEYQKIEEVLQILDNKESSKTKSIRHISKEGEIFYVDITSDAYTFEDKKARLVVVHDITDRIRAEEKAEQAFQELNHLVEESPLALVKWDVNFKIQEWSKRAEEITGFPKDFVEDNNPEGFLFSGRDQLLVEQSMRYLISGRGDRTNFECKMYHRDGTLVDLRIHASALRDENDDIVSILTLMEDITNRKKTEERYHRLFKNANDGIFLIKDKEFVECNQQVLEIYGCNTKKEIIGHTPLDFSPEHQPDGQKSSQKADRKIQNALDGTPQVFEWKHHQKDGTPINVEVSLNRLELAEGVYIQAIIRDLTEQKKAQRELKKSEQLFKNLFFNTPAAIAKVDRHNKVTMVNDSFERLFGFTEEELVGKDLNEAIVPQQDEISADLSERNLAEDKLYKEVTRFTKDDEERDLLFGTVPVYVDGEAIGGFGIYVDITEQKQNQRKLQKSLDEKQVLLSEVHHRVKNNLAVISGFLQLQALQVDNEQTQAELENSYLRIQSMALVHEMLYESKNFGEILFGKIIDNLVNKIKKSRSEESKNIDIETTKENVTLDINQAVPLTIIINEVVANCYAHAFNEESGVIEIELQKTGKLISVEIQDNGVGLPDNFSVEDQSTVGMNVISKLTNQLKGNLRYEDNNKGAWFEISFTKAKRKGSNRHTDVIEN</sequence>
<evidence type="ECO:0000256" key="3">
    <source>
        <dbReference type="ARBA" id="ARBA00022553"/>
    </source>
</evidence>
<comment type="catalytic activity">
    <reaction evidence="1">
        <text>ATP + protein L-histidine = ADP + protein N-phospho-L-histidine.</text>
        <dbReference type="EC" id="2.7.13.3"/>
    </reaction>
</comment>
<dbReference type="Pfam" id="PF00989">
    <property type="entry name" value="PAS"/>
    <property type="match status" value="1"/>
</dbReference>
<proteinExistence type="predicted"/>
<dbReference type="PROSITE" id="PS50113">
    <property type="entry name" value="PAC"/>
    <property type="match status" value="2"/>
</dbReference>
<dbReference type="InterPro" id="IPR035965">
    <property type="entry name" value="PAS-like_dom_sf"/>
</dbReference>
<keyword evidence="6" id="KW-0418">Kinase</keyword>
<gene>
    <name evidence="13" type="ORF">LX73_2065</name>
</gene>
<evidence type="ECO:0000256" key="6">
    <source>
        <dbReference type="ARBA" id="ARBA00022777"/>
    </source>
</evidence>
<evidence type="ECO:0000256" key="4">
    <source>
        <dbReference type="ARBA" id="ARBA00022679"/>
    </source>
</evidence>
<dbReference type="InterPro" id="IPR000700">
    <property type="entry name" value="PAS-assoc_C"/>
</dbReference>
<dbReference type="CDD" id="cd00130">
    <property type="entry name" value="PAS"/>
    <property type="match status" value="3"/>
</dbReference>
<dbReference type="EC" id="2.7.13.3" evidence="2"/>
<keyword evidence="7" id="KW-0067">ATP-binding</keyword>
<dbReference type="SMART" id="SM00086">
    <property type="entry name" value="PAC"/>
    <property type="match status" value="4"/>
</dbReference>
<evidence type="ECO:0000256" key="2">
    <source>
        <dbReference type="ARBA" id="ARBA00012438"/>
    </source>
</evidence>
<comment type="caution">
    <text evidence="13">The sequence shown here is derived from an EMBL/GenBank/DDBJ whole genome shotgun (WGS) entry which is preliminary data.</text>
</comment>
<reference evidence="13 14" key="1">
    <citation type="submission" date="2019-07" db="EMBL/GenBank/DDBJ databases">
        <title>Genomic Encyclopedia of Archaeal and Bacterial Type Strains, Phase II (KMG-II): from individual species to whole genera.</title>
        <authorList>
            <person name="Goeker M."/>
        </authorList>
    </citation>
    <scope>NUCLEOTIDE SEQUENCE [LARGE SCALE GENOMIC DNA]</scope>
    <source>
        <strain evidence="13 14">DSM 21935</strain>
    </source>
</reference>
<keyword evidence="14" id="KW-1185">Reference proteome</keyword>
<name>A0A5D3YGL8_9BACT</name>
<keyword evidence="5" id="KW-0547">Nucleotide-binding</keyword>
<dbReference type="GO" id="GO:0004673">
    <property type="term" value="F:protein histidine kinase activity"/>
    <property type="evidence" value="ECO:0007669"/>
    <property type="project" value="UniProtKB-EC"/>
</dbReference>
<dbReference type="InterPro" id="IPR036890">
    <property type="entry name" value="HATPase_C_sf"/>
</dbReference>
<evidence type="ECO:0000256" key="1">
    <source>
        <dbReference type="ARBA" id="ARBA00000085"/>
    </source>
</evidence>
<protein>
    <recommendedName>
        <fullName evidence="2">histidine kinase</fullName>
        <ecNumber evidence="2">2.7.13.3</ecNumber>
    </recommendedName>
</protein>
<dbReference type="InterPro" id="IPR005467">
    <property type="entry name" value="His_kinase_dom"/>
</dbReference>
<feature type="domain" description="PAC" evidence="12">
    <location>
        <begin position="198"/>
        <end position="250"/>
    </location>
</feature>
<dbReference type="PROSITE" id="PS50109">
    <property type="entry name" value="HIS_KIN"/>
    <property type="match status" value="1"/>
</dbReference>
<dbReference type="InterPro" id="IPR003594">
    <property type="entry name" value="HATPase_dom"/>
</dbReference>
<dbReference type="Proteomes" id="UP000324595">
    <property type="component" value="Unassembled WGS sequence"/>
</dbReference>
<dbReference type="Gene3D" id="3.30.565.10">
    <property type="entry name" value="Histidine kinase-like ATPase, C-terminal domain"/>
    <property type="match status" value="1"/>
</dbReference>
<evidence type="ECO:0000313" key="13">
    <source>
        <dbReference type="EMBL" id="TYP92702.1"/>
    </source>
</evidence>
<evidence type="ECO:0000256" key="5">
    <source>
        <dbReference type="ARBA" id="ARBA00022741"/>
    </source>
</evidence>
<dbReference type="InterPro" id="IPR011495">
    <property type="entry name" value="Sig_transdc_His_kin_sub2_dim/P"/>
</dbReference>
<dbReference type="Pfam" id="PF07568">
    <property type="entry name" value="HisKA_2"/>
    <property type="match status" value="1"/>
</dbReference>
<dbReference type="Pfam" id="PF08448">
    <property type="entry name" value="PAS_4"/>
    <property type="match status" value="1"/>
</dbReference>
<accession>A0A5D3YGL8</accession>
<evidence type="ECO:0000313" key="14">
    <source>
        <dbReference type="Proteomes" id="UP000324595"/>
    </source>
</evidence>
<evidence type="ECO:0000256" key="7">
    <source>
        <dbReference type="ARBA" id="ARBA00022840"/>
    </source>
</evidence>
<dbReference type="AlphaFoldDB" id="A0A5D3YGL8"/>
<feature type="domain" description="PAS" evidence="11">
    <location>
        <begin position="373"/>
        <end position="443"/>
    </location>
</feature>
<keyword evidence="8" id="KW-0843">Virulence</keyword>
<dbReference type="NCBIfam" id="TIGR00229">
    <property type="entry name" value="sensory_box"/>
    <property type="match status" value="4"/>
</dbReference>
<feature type="domain" description="PAS" evidence="11">
    <location>
        <begin position="1"/>
        <end position="69"/>
    </location>
</feature>
<dbReference type="SMART" id="SM00387">
    <property type="entry name" value="HATPase_c"/>
    <property type="match status" value="1"/>
</dbReference>
<feature type="domain" description="Histidine kinase" evidence="10">
    <location>
        <begin position="507"/>
        <end position="700"/>
    </location>
</feature>
<dbReference type="Pfam" id="PF02518">
    <property type="entry name" value="HATPase_c"/>
    <property type="match status" value="1"/>
</dbReference>
<feature type="compositionally biased region" description="Basic and acidic residues" evidence="9">
    <location>
        <begin position="295"/>
        <end position="311"/>
    </location>
</feature>
<evidence type="ECO:0000259" key="12">
    <source>
        <dbReference type="PROSITE" id="PS50113"/>
    </source>
</evidence>
<dbReference type="SUPFAM" id="SSF55785">
    <property type="entry name" value="PYP-like sensor domain (PAS domain)"/>
    <property type="match status" value="4"/>
</dbReference>
<evidence type="ECO:0000256" key="8">
    <source>
        <dbReference type="ARBA" id="ARBA00023026"/>
    </source>
</evidence>
<dbReference type="InterPro" id="IPR013767">
    <property type="entry name" value="PAS_fold"/>
</dbReference>
<keyword evidence="3" id="KW-0597">Phosphoprotein</keyword>
<dbReference type="SMART" id="SM00091">
    <property type="entry name" value="PAS"/>
    <property type="match status" value="4"/>
</dbReference>
<dbReference type="Pfam" id="PF13426">
    <property type="entry name" value="PAS_9"/>
    <property type="match status" value="2"/>
</dbReference>
<dbReference type="InterPro" id="IPR013656">
    <property type="entry name" value="PAS_4"/>
</dbReference>
<dbReference type="Gene3D" id="3.30.450.20">
    <property type="entry name" value="PAS domain"/>
    <property type="match status" value="4"/>
</dbReference>
<dbReference type="EMBL" id="VNHY01000003">
    <property type="protein sequence ID" value="TYP92702.1"/>
    <property type="molecule type" value="Genomic_DNA"/>
</dbReference>
<evidence type="ECO:0000256" key="9">
    <source>
        <dbReference type="SAM" id="MobiDB-lite"/>
    </source>
</evidence>
<dbReference type="SUPFAM" id="SSF55874">
    <property type="entry name" value="ATPase domain of HSP90 chaperone/DNA topoisomerase II/histidine kinase"/>
    <property type="match status" value="1"/>
</dbReference>
<feature type="domain" description="PAC" evidence="12">
    <location>
        <begin position="322"/>
        <end position="372"/>
    </location>
</feature>
<dbReference type="PROSITE" id="PS50112">
    <property type="entry name" value="PAS"/>
    <property type="match status" value="2"/>
</dbReference>
<dbReference type="PANTHER" id="PTHR41523:SF8">
    <property type="entry name" value="ETHYLENE RESPONSE SENSOR PROTEIN"/>
    <property type="match status" value="1"/>
</dbReference>
<evidence type="ECO:0000259" key="11">
    <source>
        <dbReference type="PROSITE" id="PS50112"/>
    </source>
</evidence>
<dbReference type="RefSeq" id="WP_148899393.1">
    <property type="nucleotide sequence ID" value="NZ_VNHY01000003.1"/>
</dbReference>
<dbReference type="GO" id="GO:0005524">
    <property type="term" value="F:ATP binding"/>
    <property type="evidence" value="ECO:0007669"/>
    <property type="project" value="UniProtKB-KW"/>
</dbReference>
<feature type="region of interest" description="Disordered" evidence="9">
    <location>
        <begin position="290"/>
        <end position="311"/>
    </location>
</feature>
<evidence type="ECO:0000259" key="10">
    <source>
        <dbReference type="PROSITE" id="PS50109"/>
    </source>
</evidence>
<dbReference type="PANTHER" id="PTHR41523">
    <property type="entry name" value="TWO-COMPONENT SYSTEM SENSOR PROTEIN"/>
    <property type="match status" value="1"/>
</dbReference>
<dbReference type="InterPro" id="IPR000014">
    <property type="entry name" value="PAS"/>
</dbReference>
<dbReference type="GO" id="GO:0006355">
    <property type="term" value="P:regulation of DNA-templated transcription"/>
    <property type="evidence" value="ECO:0007669"/>
    <property type="project" value="InterPro"/>
</dbReference>
<dbReference type="OrthoDB" id="1522284at2"/>
<keyword evidence="4" id="KW-0808">Transferase</keyword>
<dbReference type="InterPro" id="IPR001610">
    <property type="entry name" value="PAC"/>
</dbReference>